<dbReference type="Gramene" id="TuG1812G0600002661.01.T04">
    <property type="protein sequence ID" value="TuG1812G0600002661.01.T04"/>
    <property type="gene ID" value="TuG1812G0600002661.01"/>
</dbReference>
<keyword evidence="2" id="KW-1185">Reference proteome</keyword>
<accession>A0A8R7QST5</accession>
<organism evidence="1 2">
    <name type="scientific">Triticum urartu</name>
    <name type="common">Red wild einkorn</name>
    <name type="synonym">Crithodium urartu</name>
    <dbReference type="NCBI Taxonomy" id="4572"/>
    <lineage>
        <taxon>Eukaryota</taxon>
        <taxon>Viridiplantae</taxon>
        <taxon>Streptophyta</taxon>
        <taxon>Embryophyta</taxon>
        <taxon>Tracheophyta</taxon>
        <taxon>Spermatophyta</taxon>
        <taxon>Magnoliopsida</taxon>
        <taxon>Liliopsida</taxon>
        <taxon>Poales</taxon>
        <taxon>Poaceae</taxon>
        <taxon>BOP clade</taxon>
        <taxon>Pooideae</taxon>
        <taxon>Triticodae</taxon>
        <taxon>Triticeae</taxon>
        <taxon>Triticinae</taxon>
        <taxon>Triticum</taxon>
    </lineage>
</organism>
<dbReference type="GeneID" id="125513876"/>
<reference evidence="2" key="1">
    <citation type="journal article" date="2013" name="Nature">
        <title>Draft genome of the wheat A-genome progenitor Triticum urartu.</title>
        <authorList>
            <person name="Ling H.Q."/>
            <person name="Zhao S."/>
            <person name="Liu D."/>
            <person name="Wang J."/>
            <person name="Sun H."/>
            <person name="Zhang C."/>
            <person name="Fan H."/>
            <person name="Li D."/>
            <person name="Dong L."/>
            <person name="Tao Y."/>
            <person name="Gao C."/>
            <person name="Wu H."/>
            <person name="Li Y."/>
            <person name="Cui Y."/>
            <person name="Guo X."/>
            <person name="Zheng S."/>
            <person name="Wang B."/>
            <person name="Yu K."/>
            <person name="Liang Q."/>
            <person name="Yang W."/>
            <person name="Lou X."/>
            <person name="Chen J."/>
            <person name="Feng M."/>
            <person name="Jian J."/>
            <person name="Zhang X."/>
            <person name="Luo G."/>
            <person name="Jiang Y."/>
            <person name="Liu J."/>
            <person name="Wang Z."/>
            <person name="Sha Y."/>
            <person name="Zhang B."/>
            <person name="Wu H."/>
            <person name="Tang D."/>
            <person name="Shen Q."/>
            <person name="Xue P."/>
            <person name="Zou S."/>
            <person name="Wang X."/>
            <person name="Liu X."/>
            <person name="Wang F."/>
            <person name="Yang Y."/>
            <person name="An X."/>
            <person name="Dong Z."/>
            <person name="Zhang K."/>
            <person name="Zhang X."/>
            <person name="Luo M.C."/>
            <person name="Dvorak J."/>
            <person name="Tong Y."/>
            <person name="Wang J."/>
            <person name="Yang H."/>
            <person name="Li Z."/>
            <person name="Wang D."/>
            <person name="Zhang A."/>
            <person name="Wang J."/>
        </authorList>
    </citation>
    <scope>NUCLEOTIDE SEQUENCE</scope>
    <source>
        <strain evidence="2">cv. G1812</strain>
    </source>
</reference>
<gene>
    <name evidence="1" type="primary">LOC125513876</name>
</gene>
<evidence type="ECO:0000313" key="1">
    <source>
        <dbReference type="EnsemblPlants" id="TuG1812G0600002661.01.T04"/>
    </source>
</evidence>
<dbReference type="EnsemblPlants" id="TuG1812G0600002661.01.T04">
    <property type="protein sequence ID" value="TuG1812G0600002661.01.T04"/>
    <property type="gene ID" value="TuG1812G0600002661.01"/>
</dbReference>
<reference evidence="1" key="2">
    <citation type="submission" date="2018-03" db="EMBL/GenBank/DDBJ databases">
        <title>The Triticum urartu genome reveals the dynamic nature of wheat genome evolution.</title>
        <authorList>
            <person name="Ling H."/>
            <person name="Ma B."/>
            <person name="Shi X."/>
            <person name="Liu H."/>
            <person name="Dong L."/>
            <person name="Sun H."/>
            <person name="Cao Y."/>
            <person name="Gao Q."/>
            <person name="Zheng S."/>
            <person name="Li Y."/>
            <person name="Yu Y."/>
            <person name="Du H."/>
            <person name="Qi M."/>
            <person name="Li Y."/>
            <person name="Yu H."/>
            <person name="Cui Y."/>
            <person name="Wang N."/>
            <person name="Chen C."/>
            <person name="Wu H."/>
            <person name="Zhao Y."/>
            <person name="Zhang J."/>
            <person name="Li Y."/>
            <person name="Zhou W."/>
            <person name="Zhang B."/>
            <person name="Hu W."/>
            <person name="Eijk M."/>
            <person name="Tang J."/>
            <person name="Witsenboer H."/>
            <person name="Zhao S."/>
            <person name="Li Z."/>
            <person name="Zhang A."/>
            <person name="Wang D."/>
            <person name="Liang C."/>
        </authorList>
    </citation>
    <scope>NUCLEOTIDE SEQUENCE [LARGE SCALE GENOMIC DNA]</scope>
    <source>
        <strain evidence="1">cv. G1812</strain>
    </source>
</reference>
<sequence length="102" mass="11010">MASRLPDQLAAVLLHPHPLSRFSTSSTLVDPRLLPSRPLSGSANRPPRFFVLQDPVMEGSSAMSPLGEPSIPMIAACAPALSCVRIAPWNRSTVFKIKDVCM</sequence>
<dbReference type="RefSeq" id="XP_048535045.1">
    <property type="nucleotide sequence ID" value="XM_048679088.1"/>
</dbReference>
<evidence type="ECO:0000313" key="2">
    <source>
        <dbReference type="Proteomes" id="UP000015106"/>
    </source>
</evidence>
<protein>
    <submittedName>
        <fullName evidence="1">Uncharacterized protein</fullName>
    </submittedName>
</protein>
<proteinExistence type="predicted"/>
<name>A0A8R7QST5_TRIUA</name>
<dbReference type="Proteomes" id="UP000015106">
    <property type="component" value="Chromosome 6"/>
</dbReference>
<dbReference type="AlphaFoldDB" id="A0A8R7QST5"/>
<reference evidence="1" key="3">
    <citation type="submission" date="2022-06" db="UniProtKB">
        <authorList>
            <consortium name="EnsemblPlants"/>
        </authorList>
    </citation>
    <scope>IDENTIFICATION</scope>
</reference>